<feature type="domain" description="C2H2-type" evidence="2">
    <location>
        <begin position="465"/>
        <end position="488"/>
    </location>
</feature>
<keyword evidence="4" id="KW-1185">Reference proteome</keyword>
<dbReference type="SMART" id="SM00355">
    <property type="entry name" value="ZnF_C2H2"/>
    <property type="match status" value="6"/>
</dbReference>
<dbReference type="EMBL" id="LIAE01010614">
    <property type="protein sequence ID" value="PAV57931.1"/>
    <property type="molecule type" value="Genomic_DNA"/>
</dbReference>
<feature type="compositionally biased region" description="Polar residues" evidence="1">
    <location>
        <begin position="619"/>
        <end position="629"/>
    </location>
</feature>
<organism evidence="3 4">
    <name type="scientific">Diploscapter pachys</name>
    <dbReference type="NCBI Taxonomy" id="2018661"/>
    <lineage>
        <taxon>Eukaryota</taxon>
        <taxon>Metazoa</taxon>
        <taxon>Ecdysozoa</taxon>
        <taxon>Nematoda</taxon>
        <taxon>Chromadorea</taxon>
        <taxon>Rhabditida</taxon>
        <taxon>Rhabditina</taxon>
        <taxon>Rhabditomorpha</taxon>
        <taxon>Rhabditoidea</taxon>
        <taxon>Rhabditidae</taxon>
        <taxon>Diploscapter</taxon>
    </lineage>
</organism>
<evidence type="ECO:0000313" key="3">
    <source>
        <dbReference type="EMBL" id="PAV57931.1"/>
    </source>
</evidence>
<feature type="domain" description="C2H2-type" evidence="2">
    <location>
        <begin position="430"/>
        <end position="455"/>
    </location>
</feature>
<feature type="region of interest" description="Disordered" evidence="1">
    <location>
        <begin position="562"/>
        <end position="650"/>
    </location>
</feature>
<dbReference type="Proteomes" id="UP000218231">
    <property type="component" value="Unassembled WGS sequence"/>
</dbReference>
<feature type="domain" description="C2H2-type" evidence="2">
    <location>
        <begin position="306"/>
        <end position="330"/>
    </location>
</feature>
<proteinExistence type="predicted"/>
<feature type="region of interest" description="Disordered" evidence="1">
    <location>
        <begin position="240"/>
        <end position="261"/>
    </location>
</feature>
<feature type="domain" description="C2H2-type" evidence="2">
    <location>
        <begin position="154"/>
        <end position="179"/>
    </location>
</feature>
<feature type="domain" description="C2H2-type" evidence="2">
    <location>
        <begin position="123"/>
        <end position="144"/>
    </location>
</feature>
<dbReference type="InterPro" id="IPR013087">
    <property type="entry name" value="Znf_C2H2_type"/>
</dbReference>
<sequence>MSSVFEPEFPEQFLDESKFPPVLNEETSSEPSSKRMKSSESSRFGNDGLPVSALLDQSDESIKTEEEPIPDNGKPSCSKSITSSLKNSGPNLKRPIEKTAYNGRTKIGLALAERRRRPNEPGFICILCDKFVFLSNVTLHAAVHLSKDKYFTRYGCIFPDCSYTNRGSINMEDHIQVSHMVGMDYKCHAGMEKETEIRARISNQVILCFGDISAASDSAQGTSQGELQVVKCDIPVHKPKPKNDPNILPAKKKKNSPEPTNVKKTVIMGSLHCRICSKFVETPITSDAVIEHAFIHGHEKFGMTHYYCRRCRGYSTAYLSEITLHDEKEHHGVQCFENFSKNWSDSMIRKLSTQCYGNPNLLPQLLQRDPVNVDEEIMRNAEMELKSTSSLYMVAKRPEPKVINYANLKSMNDIYLNAKTGDVTKKYINFFCGLCMRRFSGIPSSIGVFDHMMLHMKNEYEMREYKCYLCDFTHEKRNEIIKHTQDVHSKMVFINDESLKDYNIENIKAISKKIFGSPDTAFRFLPTISQKKFAGHIKTIPGFRREQPEAWLDDVKTEVRELGESSKQLNGDNNKTKKEPGQKGSDQFLNSAGNSYPELFNRRNDKVKDEPGVEVEADSLSSPGCSNSELFIHQNDKVKEEPGLEKSPKKRKLELNDIMTEKVKVEVVIKNEPR</sequence>
<evidence type="ECO:0000259" key="2">
    <source>
        <dbReference type="SMART" id="SM00355"/>
    </source>
</evidence>
<feature type="region of interest" description="Disordered" evidence="1">
    <location>
        <begin position="1"/>
        <end position="96"/>
    </location>
</feature>
<evidence type="ECO:0000256" key="1">
    <source>
        <dbReference type="SAM" id="MobiDB-lite"/>
    </source>
</evidence>
<comment type="caution">
    <text evidence="3">The sequence shown here is derived from an EMBL/GenBank/DDBJ whole genome shotgun (WGS) entry which is preliminary data.</text>
</comment>
<feature type="compositionally biased region" description="Polar residues" evidence="1">
    <location>
        <begin position="584"/>
        <end position="594"/>
    </location>
</feature>
<protein>
    <recommendedName>
        <fullName evidence="2">C2H2-type domain-containing protein</fullName>
    </recommendedName>
</protein>
<feature type="compositionally biased region" description="Polar residues" evidence="1">
    <location>
        <begin position="75"/>
        <end position="90"/>
    </location>
</feature>
<reference evidence="3 4" key="1">
    <citation type="journal article" date="2017" name="Curr. Biol.">
        <title>Genome architecture and evolution of a unichromosomal asexual nematode.</title>
        <authorList>
            <person name="Fradin H."/>
            <person name="Zegar C."/>
            <person name="Gutwein M."/>
            <person name="Lucas J."/>
            <person name="Kovtun M."/>
            <person name="Corcoran D."/>
            <person name="Baugh L.R."/>
            <person name="Kiontke K."/>
            <person name="Gunsalus K."/>
            <person name="Fitch D.H."/>
            <person name="Piano F."/>
        </authorList>
    </citation>
    <scope>NUCLEOTIDE SEQUENCE [LARGE SCALE GENOMIC DNA]</scope>
    <source>
        <strain evidence="3">PF1309</strain>
    </source>
</reference>
<name>A0A2A2J8I8_9BILA</name>
<feature type="domain" description="C2H2-type" evidence="2">
    <location>
        <begin position="271"/>
        <end position="296"/>
    </location>
</feature>
<accession>A0A2A2J8I8</accession>
<dbReference type="AlphaFoldDB" id="A0A2A2J8I8"/>
<feature type="compositionally biased region" description="Basic and acidic residues" evidence="1">
    <location>
        <begin position="634"/>
        <end position="650"/>
    </location>
</feature>
<gene>
    <name evidence="3" type="ORF">WR25_23835</name>
</gene>
<feature type="compositionally biased region" description="Basic and acidic residues" evidence="1">
    <location>
        <begin position="600"/>
        <end position="611"/>
    </location>
</feature>
<evidence type="ECO:0000313" key="4">
    <source>
        <dbReference type="Proteomes" id="UP000218231"/>
    </source>
</evidence>